<gene>
    <name evidence="1" type="ORF">WKW82_04990</name>
</gene>
<evidence type="ECO:0000313" key="1">
    <source>
        <dbReference type="EMBL" id="MEJ8845987.1"/>
    </source>
</evidence>
<comment type="caution">
    <text evidence="1">The sequence shown here is derived from an EMBL/GenBank/DDBJ whole genome shotgun (WGS) entry which is preliminary data.</text>
</comment>
<accession>A0ABU8WER0</accession>
<reference evidence="1 2" key="1">
    <citation type="submission" date="2024-03" db="EMBL/GenBank/DDBJ databases">
        <title>Novel species of the genus Variovorax.</title>
        <authorList>
            <person name="Liu Q."/>
            <person name="Xin Y.-H."/>
        </authorList>
    </citation>
    <scope>NUCLEOTIDE SEQUENCE [LARGE SCALE GENOMIC DNA]</scope>
    <source>
        <strain evidence="1 2">KACC 18900</strain>
    </source>
</reference>
<evidence type="ECO:0000313" key="2">
    <source>
        <dbReference type="Proteomes" id="UP001385892"/>
    </source>
</evidence>
<keyword evidence="2" id="KW-1185">Reference proteome</keyword>
<proteinExistence type="predicted"/>
<sequence>MNDVIDQKDQGTAALFDTALAAIATWIEILQAEIRSHCTSARPLSKQIHPLTRKVAEAVTAGRKLRRNDLAAINATIDFYTSLIEAHRQDEEAHAA</sequence>
<dbReference type="EMBL" id="JBBKZT010000002">
    <property type="protein sequence ID" value="MEJ8845987.1"/>
    <property type="molecule type" value="Genomic_DNA"/>
</dbReference>
<protein>
    <submittedName>
        <fullName evidence="1">Uncharacterized protein</fullName>
    </submittedName>
</protein>
<organism evidence="1 2">
    <name type="scientific">Variovorax rhizosphaerae</name>
    <dbReference type="NCBI Taxonomy" id="1836200"/>
    <lineage>
        <taxon>Bacteria</taxon>
        <taxon>Pseudomonadati</taxon>
        <taxon>Pseudomonadota</taxon>
        <taxon>Betaproteobacteria</taxon>
        <taxon>Burkholderiales</taxon>
        <taxon>Comamonadaceae</taxon>
        <taxon>Variovorax</taxon>
    </lineage>
</organism>
<dbReference type="RefSeq" id="WP_340341143.1">
    <property type="nucleotide sequence ID" value="NZ_JBBKZT010000002.1"/>
</dbReference>
<name>A0ABU8WER0_9BURK</name>
<dbReference type="Proteomes" id="UP001385892">
    <property type="component" value="Unassembled WGS sequence"/>
</dbReference>